<dbReference type="AlphaFoldDB" id="A0A814WGS5"/>
<accession>A0A814WGS5</accession>
<dbReference type="Proteomes" id="UP000663832">
    <property type="component" value="Unassembled WGS sequence"/>
</dbReference>
<dbReference type="OrthoDB" id="9978728at2759"/>
<comment type="caution">
    <text evidence="2">The sequence shown here is derived from an EMBL/GenBank/DDBJ whole genome shotgun (WGS) entry which is preliminary data.</text>
</comment>
<dbReference type="EMBL" id="CAJNOI010000235">
    <property type="protein sequence ID" value="CAF1201224.1"/>
    <property type="molecule type" value="Genomic_DNA"/>
</dbReference>
<feature type="chain" id="PRO_5035685895" evidence="1">
    <location>
        <begin position="20"/>
        <end position="78"/>
    </location>
</feature>
<protein>
    <submittedName>
        <fullName evidence="2">Uncharacterized protein</fullName>
    </submittedName>
</protein>
<evidence type="ECO:0000256" key="1">
    <source>
        <dbReference type="SAM" id="SignalP"/>
    </source>
</evidence>
<feature type="signal peptide" evidence="1">
    <location>
        <begin position="1"/>
        <end position="19"/>
    </location>
</feature>
<organism evidence="2 5">
    <name type="scientific">Adineta steineri</name>
    <dbReference type="NCBI Taxonomy" id="433720"/>
    <lineage>
        <taxon>Eukaryota</taxon>
        <taxon>Metazoa</taxon>
        <taxon>Spiralia</taxon>
        <taxon>Gnathifera</taxon>
        <taxon>Rotifera</taxon>
        <taxon>Eurotatoria</taxon>
        <taxon>Bdelloidea</taxon>
        <taxon>Adinetida</taxon>
        <taxon>Adinetidae</taxon>
        <taxon>Adineta</taxon>
    </lineage>
</organism>
<keyword evidence="4" id="KW-1185">Reference proteome</keyword>
<evidence type="ECO:0000313" key="5">
    <source>
        <dbReference type="Proteomes" id="UP000663877"/>
    </source>
</evidence>
<proteinExistence type="predicted"/>
<evidence type="ECO:0000313" key="4">
    <source>
        <dbReference type="Proteomes" id="UP000663832"/>
    </source>
</evidence>
<reference evidence="2" key="1">
    <citation type="submission" date="2021-02" db="EMBL/GenBank/DDBJ databases">
        <authorList>
            <person name="Nowell W R."/>
        </authorList>
    </citation>
    <scope>NUCLEOTIDE SEQUENCE</scope>
</reference>
<keyword evidence="1" id="KW-0732">Signal</keyword>
<name>A0A814WGS5_9BILA</name>
<dbReference type="EMBL" id="CAJNOM010000682">
    <property type="protein sequence ID" value="CAF1540577.1"/>
    <property type="molecule type" value="Genomic_DNA"/>
</dbReference>
<evidence type="ECO:0000313" key="2">
    <source>
        <dbReference type="EMBL" id="CAF1201224.1"/>
    </source>
</evidence>
<evidence type="ECO:0000313" key="3">
    <source>
        <dbReference type="EMBL" id="CAF1540577.1"/>
    </source>
</evidence>
<dbReference type="Proteomes" id="UP000663877">
    <property type="component" value="Unassembled WGS sequence"/>
</dbReference>
<gene>
    <name evidence="2" type="ORF">BJG266_LOCUS26916</name>
    <name evidence="3" type="ORF">QVE165_LOCUS46291</name>
</gene>
<sequence>MKVLILFMVILTCIFFVNSFPSGTTFLICPNGEGAINCKEVKCCTSNNNTCCLDESILKEAIQIGCGSIYPKGHPLGC</sequence>